<dbReference type="Proteomes" id="UP000315010">
    <property type="component" value="Unassembled WGS sequence"/>
</dbReference>
<evidence type="ECO:0000256" key="1">
    <source>
        <dbReference type="SAM" id="Phobius"/>
    </source>
</evidence>
<accession>A0A5C5Z1J8</accession>
<evidence type="ECO:0000313" key="4">
    <source>
        <dbReference type="Proteomes" id="UP000315010"/>
    </source>
</evidence>
<keyword evidence="1" id="KW-0812">Transmembrane</keyword>
<dbReference type="Pfam" id="PF07811">
    <property type="entry name" value="TadE"/>
    <property type="match status" value="1"/>
</dbReference>
<evidence type="ECO:0000313" key="3">
    <source>
        <dbReference type="EMBL" id="TWT81184.1"/>
    </source>
</evidence>
<feature type="domain" description="TadE-like" evidence="2">
    <location>
        <begin position="16"/>
        <end position="58"/>
    </location>
</feature>
<keyword evidence="4" id="KW-1185">Reference proteome</keyword>
<keyword evidence="1" id="KW-1133">Transmembrane helix</keyword>
<sequence>MNPIKRQQRMSGNRTGAALVEFAMVLPVMILFFTAMIEISRALMLQHTADTAAYEAARAAMVPGAIAEDAISEANQLLTSVGLDGTTVSVTPENIDEETGFITVLVNVPIAQNSWITPDFFTGLSVSSEVTLLTERSPIVRLTAVPLLKTKKTKMKGKGEEL</sequence>
<gene>
    <name evidence="3" type="ORF">CA13_26320</name>
</gene>
<keyword evidence="1" id="KW-0472">Membrane</keyword>
<feature type="transmembrane region" description="Helical" evidence="1">
    <location>
        <begin position="16"/>
        <end position="37"/>
    </location>
</feature>
<evidence type="ECO:0000259" key="2">
    <source>
        <dbReference type="Pfam" id="PF07811"/>
    </source>
</evidence>
<dbReference type="OrthoDB" id="271198at2"/>
<protein>
    <submittedName>
        <fullName evidence="3">TadE-like protein</fullName>
    </submittedName>
</protein>
<dbReference type="AlphaFoldDB" id="A0A5C5Z1J8"/>
<proteinExistence type="predicted"/>
<dbReference type="InterPro" id="IPR012495">
    <property type="entry name" value="TadE-like_dom"/>
</dbReference>
<name>A0A5C5Z1J8_9BACT</name>
<comment type="caution">
    <text evidence="3">The sequence shown here is derived from an EMBL/GenBank/DDBJ whole genome shotgun (WGS) entry which is preliminary data.</text>
</comment>
<dbReference type="EMBL" id="SJPJ01000001">
    <property type="protein sequence ID" value="TWT81184.1"/>
    <property type="molecule type" value="Genomic_DNA"/>
</dbReference>
<reference evidence="3 4" key="1">
    <citation type="submission" date="2019-02" db="EMBL/GenBank/DDBJ databases">
        <title>Deep-cultivation of Planctomycetes and their phenomic and genomic characterization uncovers novel biology.</title>
        <authorList>
            <person name="Wiegand S."/>
            <person name="Jogler M."/>
            <person name="Boedeker C."/>
            <person name="Pinto D."/>
            <person name="Vollmers J."/>
            <person name="Rivas-Marin E."/>
            <person name="Kohn T."/>
            <person name="Peeters S.H."/>
            <person name="Heuer A."/>
            <person name="Rast P."/>
            <person name="Oberbeckmann S."/>
            <person name="Bunk B."/>
            <person name="Jeske O."/>
            <person name="Meyerdierks A."/>
            <person name="Storesund J.E."/>
            <person name="Kallscheuer N."/>
            <person name="Luecker S."/>
            <person name="Lage O.M."/>
            <person name="Pohl T."/>
            <person name="Merkel B.J."/>
            <person name="Hornburger P."/>
            <person name="Mueller R.-W."/>
            <person name="Bruemmer F."/>
            <person name="Labrenz M."/>
            <person name="Spormann A.M."/>
            <person name="Op Den Camp H."/>
            <person name="Overmann J."/>
            <person name="Amann R."/>
            <person name="Jetten M.S.M."/>
            <person name="Mascher T."/>
            <person name="Medema M.H."/>
            <person name="Devos D.P."/>
            <person name="Kaster A.-K."/>
            <person name="Ovreas L."/>
            <person name="Rohde M."/>
            <person name="Galperin M.Y."/>
            <person name="Jogler C."/>
        </authorList>
    </citation>
    <scope>NUCLEOTIDE SEQUENCE [LARGE SCALE GENOMIC DNA]</scope>
    <source>
        <strain evidence="3 4">CA13</strain>
    </source>
</reference>
<organism evidence="3 4">
    <name type="scientific">Novipirellula herctigrandis</name>
    <dbReference type="NCBI Taxonomy" id="2527986"/>
    <lineage>
        <taxon>Bacteria</taxon>
        <taxon>Pseudomonadati</taxon>
        <taxon>Planctomycetota</taxon>
        <taxon>Planctomycetia</taxon>
        <taxon>Pirellulales</taxon>
        <taxon>Pirellulaceae</taxon>
        <taxon>Novipirellula</taxon>
    </lineage>
</organism>